<organism evidence="1">
    <name type="scientific">Ophidiomyces ophidiicola</name>
    <dbReference type="NCBI Taxonomy" id="1387563"/>
    <lineage>
        <taxon>Eukaryota</taxon>
        <taxon>Fungi</taxon>
        <taxon>Dikarya</taxon>
        <taxon>Ascomycota</taxon>
        <taxon>Pezizomycotina</taxon>
        <taxon>Eurotiomycetes</taxon>
        <taxon>Eurotiomycetidae</taxon>
        <taxon>Onygenales</taxon>
        <taxon>Onygenaceae</taxon>
        <taxon>Ophidiomyces</taxon>
    </lineage>
</organism>
<sequence>MEQPQCLKKSPMKAKRRGLSLGAGVRAGLSRSAEMTLIHGTDCVEIPGPQISLEMAAPTKVQHRRPGELVSPEEDDPNESDLDTRTQLLLDRFTSHHSPAKNSTGKTTASDNMSDLPAKQVQGRSGCLPGHTKSSTNPQESSSKAKRLEHYSPVQTASAGIPKRSKRPTGMSAVKQYVPPIQKGSSDSNGLGAKSLKQSPSKVKQTTLPLSPTVTRKAKKSGLLPGTSSNTQTKTLKPNGRPENILSRKPGQLNNKKAMGLASRPTPKTTRKDPWRAYVPSSSDQPSKFTPSSINTNQPRKNLPAPLQQYGRPACASSSSDGDEIIFLSPLSSPDALSSSIAPLSSAPIPSSSSTASRLSKAPRLPNNEIVKPRNTPMLTPSMTSSDGPNPNDLPTLSDMRKLDITPSKKQGSLLKSPSCSLLGVNGMSSKSGNVNCTSVSKLREKIQPSESQQRERQIVSSPTNNVSLDNENTLKFITKQKTSASSKTNNTPVSFPNLPQTIRSPLNSPHLNKKPSFQNRIFHNSSTTSLQKAPKAAKDGLMAPNFNDKGQRGEPEVRRSGRSRRGPSNYYAPPQGYSSRRFTQEIIYLDSDEQEEPSPEPIIDSHSPPNSPMSPIPSCHKVIFQSDDFHITQEPLISGTPSDISEEIGKAHIPYHRQKTRNNLSSFCRMRGIVHVDFDFSEMHAVYTFLTGGNSTLEDDTPIQTLVSDALRQYESGGKDGGQLNIDCLFNVADLQHRGPKAIHRFLEDAKEGALNSFPSKLRVLAGTSNHHINFDSSNLQALLRSRELGYSVHRNRTRISRRLEDLKKWEKWKSWTGASSDVLVLAWSPDSTRFAAAAAAQTDEHSMRYNRNNNLLLGNLCSSKLKELPDHCIDRPIPESGPNSYETYVMVDPKLYMTVNSLHWTNCGNRLYSASFDKTVKLWDVTSHNNATCINTFSHPERVRELAVSPFDSQLVATGCDGPNFFLWRADDNSGFSPIRLDFQREKRVKMTPSALQWSAYSRILAGGLTGEDDSDHDPSKHGHLTLWRVDEASTTPLKVLPNSQNIFDLAWHPTLPMLATGNTLVSSRGIGIGRDARSAVRIYDPLRIRFPTQSYESPALDINKVTFCPSNDTYITASCTDGATYVWDSRNPSQILHKMKHGEPIHRDRFPDLTREQSDFGVSFALWEKGFEFYTGATDGVLKRWDVRRATEDVLQENVASFNQELMCASISPDHANMVLGDAAGGIHVISTAPWGHSEENFSTFELERASVIEAEKPADEGRSAAAELLLSGKLTRHPIFGPGKGPNYDGPYARWARPQNTEPDKLAFTPLIPEVQATQLDGLPPRDRRGLDKKTRKRLYKLIELSTIRNQKVGKNKRKRDSSTFSRSSNSIRAASTPSPSPKKPVISGFNSTSSRHVSRDVTATPVSRRHRPTVEPFKIDPNNFVDLTIDSDEDGPMQEAETTEWDTTEAEDTLEEDYWWPVNVDPNLNSRSS</sequence>
<protein>
    <submittedName>
        <fullName evidence="1">Uncharacterized protein</fullName>
    </submittedName>
</protein>
<dbReference type="EMBL" id="JALBCA010000119">
    <property type="protein sequence ID" value="KAI2382522.1"/>
    <property type="molecule type" value="Genomic_DNA"/>
</dbReference>
<proteinExistence type="predicted"/>
<reference evidence="1" key="1">
    <citation type="journal article" date="2022" name="bioRxiv">
        <title>Population genetic analysis of Ophidiomyces ophidiicola, the causative agent of snake fungal disease, indicates recent introductions to the USA.</title>
        <authorList>
            <person name="Ladner J.T."/>
            <person name="Palmer J.M."/>
            <person name="Ettinger C.L."/>
            <person name="Stajich J.E."/>
            <person name="Farrell T.M."/>
            <person name="Glorioso B.M."/>
            <person name="Lawson B."/>
            <person name="Price S.J."/>
            <person name="Stengle A.G."/>
            <person name="Grear D.A."/>
            <person name="Lorch J.M."/>
        </authorList>
    </citation>
    <scope>NUCLEOTIDE SEQUENCE</scope>
    <source>
        <strain evidence="1">NWHC 24266-5</strain>
    </source>
</reference>
<gene>
    <name evidence="1" type="ORF">LOY88_005935</name>
</gene>
<evidence type="ECO:0000313" key="1">
    <source>
        <dbReference type="EMBL" id="KAI2382522.1"/>
    </source>
</evidence>
<name>A0ACB8UPE2_9EURO</name>
<accession>A0ACB8UPE2</accession>
<comment type="caution">
    <text evidence="1">The sequence shown here is derived from an EMBL/GenBank/DDBJ whole genome shotgun (WGS) entry which is preliminary data.</text>
</comment>